<dbReference type="InterPro" id="IPR003314">
    <property type="entry name" value="Mu-type_HTH"/>
</dbReference>
<dbReference type="SUPFAM" id="SSF46955">
    <property type="entry name" value="Putative DNA-binding domain"/>
    <property type="match status" value="1"/>
</dbReference>
<dbReference type="Pfam" id="PF09299">
    <property type="entry name" value="Mu-transpos_C"/>
    <property type="match status" value="1"/>
</dbReference>
<accession>A0ABW0H7N6</accession>
<feature type="domain" description="Integrase catalytic" evidence="1">
    <location>
        <begin position="279"/>
        <end position="447"/>
    </location>
</feature>
<dbReference type="EMBL" id="JBHSLV010000019">
    <property type="protein sequence ID" value="MFC5393056.1"/>
    <property type="molecule type" value="Genomic_DNA"/>
</dbReference>
<dbReference type="InterPro" id="IPR036388">
    <property type="entry name" value="WH-like_DNA-bd_sf"/>
</dbReference>
<dbReference type="RefSeq" id="WP_377007971.1">
    <property type="nucleotide sequence ID" value="NZ_JBHSLV010000019.1"/>
</dbReference>
<evidence type="ECO:0000313" key="3">
    <source>
        <dbReference type="EMBL" id="MFC5393056.1"/>
    </source>
</evidence>
<comment type="caution">
    <text evidence="3">The sequence shown here is derived from an EMBL/GenBank/DDBJ whole genome shotgun (WGS) entry which is preliminary data.</text>
</comment>
<evidence type="ECO:0000313" key="4">
    <source>
        <dbReference type="Proteomes" id="UP001596104"/>
    </source>
</evidence>
<dbReference type="Gene3D" id="3.30.420.10">
    <property type="entry name" value="Ribonuclease H-like superfamily/Ribonuclease H"/>
    <property type="match status" value="1"/>
</dbReference>
<name>A0ABW0H7N6_9HYPH</name>
<keyword evidence="4" id="KW-1185">Reference proteome</keyword>
<proteinExistence type="predicted"/>
<evidence type="ECO:0000259" key="1">
    <source>
        <dbReference type="PROSITE" id="PS50994"/>
    </source>
</evidence>
<organism evidence="3 4">
    <name type="scientific">Bosea vestrisii</name>
    <dbReference type="NCBI Taxonomy" id="151416"/>
    <lineage>
        <taxon>Bacteria</taxon>
        <taxon>Pseudomonadati</taxon>
        <taxon>Pseudomonadota</taxon>
        <taxon>Alphaproteobacteria</taxon>
        <taxon>Hyphomicrobiales</taxon>
        <taxon>Boseaceae</taxon>
        <taxon>Bosea</taxon>
    </lineage>
</organism>
<dbReference type="PROSITE" id="PS51702">
    <property type="entry name" value="HTH_MU"/>
    <property type="match status" value="1"/>
</dbReference>
<dbReference type="SUPFAM" id="SSF50610">
    <property type="entry name" value="mu transposase, C-terminal domain"/>
    <property type="match status" value="1"/>
</dbReference>
<sequence>MKDWLSARDIAEARLPGLPGNRPNASEWIRRAAERAPHLVRARQGRGAGLEVSLDALPVEARAELERRSSASAIALADARDLADAREADRRQLSTVVLRHLTARQRRVMEARAGLLAEIERRALLAGRGRKPIAEALVAELRAGFAAAELQRLARHANDRGGEAGRNAAVSLRSLLAWFSQREAGGVAALAPRQSREREDVPGWLDAFLVHYRKPSKPAITEALDQFAKTNPPALPTVDQVRRALAKLSHLERAAGREGKLAMRARMAYTARDVSDLLVTSVYVGDGKTFDAEIAHPIHGGPFRPELTSIIDARTRRCVGWSAALDESTHAVVDALRRACGDNGIPAIFYTDRGPGYRNQAMDGPLTGFLGRAGITAMRALAYGSQAKGNIERFNHVWSRLSRELPTYLGREMDKEARQLVHKATRRELALSGRSATLPSWPFFLEQCAGAVAAYNARPHSELPRLRDPETGKLRHQTPDEAWAAATAEFQPVMPSAEELEDMFRPWTIRKTRRALVEWLGNSYFAPELEAHHGDDVIVGYDIRDASRIWVRAIDLVDGERQPGELIAVAAFEGHKTRYVPLSYEQAAIERRAAGRVGRLERKIATARQELTPQLTLQPAASVPIVIEPMPEAAAPAPRLAANGRPIFRDDEDLARWLIANPEQVTERDRSYIRDEMLDERSRWLLGRAGIDVERLREIVRAAERAA</sequence>
<gene>
    <name evidence="3" type="ORF">ACFPPC_10470</name>
</gene>
<dbReference type="InterPro" id="IPR015378">
    <property type="entry name" value="Transposase-like_Mu_C"/>
</dbReference>
<dbReference type="SUPFAM" id="SSF53098">
    <property type="entry name" value="Ribonuclease H-like"/>
    <property type="match status" value="1"/>
</dbReference>
<dbReference type="InterPro" id="IPR001584">
    <property type="entry name" value="Integrase_cat-core"/>
</dbReference>
<reference evidence="4" key="1">
    <citation type="journal article" date="2019" name="Int. J. Syst. Evol. Microbiol.">
        <title>The Global Catalogue of Microorganisms (GCM) 10K type strain sequencing project: providing services to taxonomists for standard genome sequencing and annotation.</title>
        <authorList>
            <consortium name="The Broad Institute Genomics Platform"/>
            <consortium name="The Broad Institute Genome Sequencing Center for Infectious Disease"/>
            <person name="Wu L."/>
            <person name="Ma J."/>
        </authorList>
    </citation>
    <scope>NUCLEOTIDE SEQUENCE [LARGE SCALE GENOMIC DNA]</scope>
    <source>
        <strain evidence="4">CGMCC 1.16326</strain>
    </source>
</reference>
<dbReference type="InterPro" id="IPR009061">
    <property type="entry name" value="DNA-bd_dom_put_sf"/>
</dbReference>
<dbReference type="InterPro" id="IPR036397">
    <property type="entry name" value="RNaseH_sf"/>
</dbReference>
<protein>
    <submittedName>
        <fullName evidence="3">Mu transposase C-terminal domain-containing protein</fullName>
    </submittedName>
</protein>
<evidence type="ECO:0000259" key="2">
    <source>
        <dbReference type="PROSITE" id="PS51702"/>
    </source>
</evidence>
<feature type="domain" description="HTH Mu-type" evidence="2">
    <location>
        <begin position="3"/>
        <end position="73"/>
    </location>
</feature>
<dbReference type="Proteomes" id="UP001596104">
    <property type="component" value="Unassembled WGS sequence"/>
</dbReference>
<dbReference type="InterPro" id="IPR009004">
    <property type="entry name" value="Transposase_Mu_C"/>
</dbReference>
<dbReference type="InterPro" id="IPR012337">
    <property type="entry name" value="RNaseH-like_sf"/>
</dbReference>
<dbReference type="Pfam" id="PF02316">
    <property type="entry name" value="HTH_Tnp_Mu_1"/>
    <property type="match status" value="1"/>
</dbReference>
<dbReference type="PROSITE" id="PS50994">
    <property type="entry name" value="INTEGRASE"/>
    <property type="match status" value="1"/>
</dbReference>
<dbReference type="Gene3D" id="1.10.10.10">
    <property type="entry name" value="Winged helix-like DNA-binding domain superfamily/Winged helix DNA-binding domain"/>
    <property type="match status" value="1"/>
</dbReference>